<gene>
    <name evidence="1" type="ORF">A7E75_02115</name>
</gene>
<proteinExistence type="predicted"/>
<dbReference type="AlphaFoldDB" id="A0A1L3GDC5"/>
<reference evidence="1 2" key="1">
    <citation type="journal article" date="2017" name="Genome Announc.">
        <title>Complete Genome Sequences of Two Acetylene-Fermenting Pelobacter acetylenicus Strains.</title>
        <authorList>
            <person name="Sutton J.M."/>
            <person name="Baesman S.M."/>
            <person name="Fierst J.L."/>
            <person name="Poret-Peterson A.T."/>
            <person name="Oremland R.S."/>
            <person name="Dunlap D.S."/>
            <person name="Akob D.M."/>
        </authorList>
    </citation>
    <scope>NUCLEOTIDE SEQUENCE [LARGE SCALE GENOMIC DNA]</scope>
    <source>
        <strain evidence="1 2">DSM 3247</strain>
    </source>
</reference>
<dbReference type="EMBL" id="CP015518">
    <property type="protein sequence ID" value="APG23951.1"/>
    <property type="molecule type" value="Genomic_DNA"/>
</dbReference>
<organism evidence="1 2">
    <name type="scientific">Syntrophotalea acetylenica</name>
    <name type="common">Pelobacter acetylenicus</name>
    <dbReference type="NCBI Taxonomy" id="29542"/>
    <lineage>
        <taxon>Bacteria</taxon>
        <taxon>Pseudomonadati</taxon>
        <taxon>Thermodesulfobacteriota</taxon>
        <taxon>Desulfuromonadia</taxon>
        <taxon>Desulfuromonadales</taxon>
        <taxon>Syntrophotaleaceae</taxon>
        <taxon>Syntrophotalea</taxon>
    </lineage>
</organism>
<dbReference type="KEGG" id="pace:A6070_10735"/>
<name>A0A1L3GDC5_SYNAC</name>
<sequence length="159" mass="18211">MSYQKLIHNIVKNFDSRYLVPLSYRYDAKTWNAAMKEALEIMGVGGKHGSNMIARFSDHVNSLTTDQMSDLLALHNVLLERMQEFLQISTETNKSAWLSARNQLQKFIDCHDSVWAPRTSVGEPERFENNKEAGEEDLAGRCNQVSSDNLIAFWLQKIT</sequence>
<evidence type="ECO:0000313" key="1">
    <source>
        <dbReference type="EMBL" id="APG23951.1"/>
    </source>
</evidence>
<protein>
    <submittedName>
        <fullName evidence="1">Uncharacterized protein</fullName>
    </submittedName>
</protein>
<keyword evidence="2" id="KW-1185">Reference proteome</keyword>
<accession>A0A1L3GDC5</accession>
<dbReference type="RefSeq" id="WP_072285767.1">
    <property type="nucleotide sequence ID" value="NZ_CP015455.1"/>
</dbReference>
<evidence type="ECO:0000313" key="2">
    <source>
        <dbReference type="Proteomes" id="UP000182264"/>
    </source>
</evidence>
<dbReference type="Proteomes" id="UP000182264">
    <property type="component" value="Chromosome"/>
</dbReference>